<evidence type="ECO:0000256" key="1">
    <source>
        <dbReference type="ARBA" id="ARBA00004141"/>
    </source>
</evidence>
<evidence type="ECO:0000256" key="10">
    <source>
        <dbReference type="ARBA" id="ARBA00023224"/>
    </source>
</evidence>
<dbReference type="GO" id="GO:0033038">
    <property type="term" value="F:bitter taste receptor activity"/>
    <property type="evidence" value="ECO:0007669"/>
    <property type="project" value="InterPro"/>
</dbReference>
<dbReference type="GO" id="GO:0016020">
    <property type="term" value="C:membrane"/>
    <property type="evidence" value="ECO:0007669"/>
    <property type="project" value="UniProtKB-SubCell"/>
</dbReference>
<dbReference type="GeneTree" id="ENSGT00730000113357"/>
<keyword evidence="4 12" id="KW-0716">Sensory transduction</keyword>
<dbReference type="CDD" id="cd00637">
    <property type="entry name" value="7tm_classA_rhodopsin-like"/>
    <property type="match status" value="1"/>
</dbReference>
<keyword evidence="15" id="KW-1185">Reference proteome</keyword>
<reference evidence="14" key="3">
    <citation type="submission" date="2025-09" db="UniProtKB">
        <authorList>
            <consortium name="Ensembl"/>
        </authorList>
    </citation>
    <scope>IDENTIFICATION</scope>
</reference>
<dbReference type="Ensembl" id="ENSLOCT00000022129.1">
    <property type="protein sequence ID" value="ENSLOCP00000022088.1"/>
    <property type="gene ID" value="ENSLOCG00000017987.1"/>
</dbReference>
<dbReference type="CTD" id="798975"/>
<dbReference type="HOGENOM" id="CLU_857785_0_0_1"/>
<evidence type="ECO:0000256" key="5">
    <source>
        <dbReference type="ARBA" id="ARBA00022692"/>
    </source>
</evidence>
<dbReference type="SUPFAM" id="SSF81321">
    <property type="entry name" value="Family A G protein-coupled receptor-like"/>
    <property type="match status" value="1"/>
</dbReference>
<keyword evidence="8 12" id="KW-0472">Membrane</keyword>
<feature type="transmembrane region" description="Helical" evidence="13">
    <location>
        <begin position="188"/>
        <end position="209"/>
    </location>
</feature>
<dbReference type="EMBL" id="AHAT01031519">
    <property type="status" value="NOT_ANNOTATED_CDS"/>
    <property type="molecule type" value="Genomic_DNA"/>
</dbReference>
<keyword evidence="5 12" id="KW-0812">Transmembrane</keyword>
<feature type="transmembrane region" description="Helical" evidence="13">
    <location>
        <begin position="42"/>
        <end position="69"/>
    </location>
</feature>
<feature type="transmembrane region" description="Helical" evidence="13">
    <location>
        <begin position="81"/>
        <end position="107"/>
    </location>
</feature>
<dbReference type="Gene3D" id="1.20.1070.10">
    <property type="entry name" value="Rhodopsin 7-helix transmembrane proteins"/>
    <property type="match status" value="1"/>
</dbReference>
<evidence type="ECO:0000256" key="11">
    <source>
        <dbReference type="RuleBase" id="RU004423"/>
    </source>
</evidence>
<dbReference type="AlphaFoldDB" id="W5NN79"/>
<comment type="similarity">
    <text evidence="2 11">Belongs to the G-protein coupled receptor T2R family.</text>
</comment>
<dbReference type="OrthoDB" id="8626475at2759"/>
<dbReference type="Proteomes" id="UP000018468">
    <property type="component" value="Linkage group LG1"/>
</dbReference>
<dbReference type="PANTHER" id="PTHR11394">
    <property type="entry name" value="TASTE RECEPTOR TYPE 2"/>
    <property type="match status" value="1"/>
</dbReference>
<evidence type="ECO:0000256" key="3">
    <source>
        <dbReference type="ARBA" id="ARBA00022480"/>
    </source>
</evidence>
<feature type="transmembrane region" description="Helical" evidence="13">
    <location>
        <begin position="230"/>
        <end position="256"/>
    </location>
</feature>
<reference evidence="15" key="1">
    <citation type="submission" date="2011-12" db="EMBL/GenBank/DDBJ databases">
        <title>The Draft Genome of Lepisosteus oculatus.</title>
        <authorList>
            <consortium name="The Broad Institute Genome Assembly &amp; Analysis Group"/>
            <consortium name="Computational R&amp;D Group"/>
            <consortium name="and Sequencing Platform"/>
            <person name="Di Palma F."/>
            <person name="Alfoldi J."/>
            <person name="Johnson J."/>
            <person name="Berlin A."/>
            <person name="Gnerre S."/>
            <person name="Jaffe D."/>
            <person name="MacCallum I."/>
            <person name="Young S."/>
            <person name="Walker B.J."/>
            <person name="Lander E.S."/>
            <person name="Lindblad-Toh K."/>
        </authorList>
    </citation>
    <scope>NUCLEOTIDE SEQUENCE [LARGE SCALE GENOMIC DNA]</scope>
</reference>
<feature type="transmembrane region" description="Helical" evidence="13">
    <location>
        <begin position="6"/>
        <end position="30"/>
    </location>
</feature>
<dbReference type="GeneID" id="102694852"/>
<evidence type="ECO:0000256" key="7">
    <source>
        <dbReference type="ARBA" id="ARBA00023040"/>
    </source>
</evidence>
<evidence type="ECO:0000313" key="14">
    <source>
        <dbReference type="Ensembl" id="ENSLOCP00000022088.1"/>
    </source>
</evidence>
<evidence type="ECO:0000256" key="9">
    <source>
        <dbReference type="ARBA" id="ARBA00023170"/>
    </source>
</evidence>
<evidence type="ECO:0000256" key="2">
    <source>
        <dbReference type="ARBA" id="ARBA00007376"/>
    </source>
</evidence>
<dbReference type="OMA" id="LKFTIMW"/>
<dbReference type="KEGG" id="loc:102694852"/>
<dbReference type="Pfam" id="PF05296">
    <property type="entry name" value="TAS2R"/>
    <property type="match status" value="1"/>
</dbReference>
<dbReference type="PANTHER" id="PTHR11394:SF148">
    <property type="entry name" value="TASTE RECEPTOR TYPE 2"/>
    <property type="match status" value="1"/>
</dbReference>
<accession>W5NN79</accession>
<name>W5NN79_LEPOC</name>
<dbReference type="GO" id="GO:0004930">
    <property type="term" value="F:G protein-coupled receptor activity"/>
    <property type="evidence" value="ECO:0007669"/>
    <property type="project" value="UniProtKB-KW"/>
</dbReference>
<keyword evidence="9 12" id="KW-0675">Receptor</keyword>
<evidence type="ECO:0000313" key="15">
    <source>
        <dbReference type="Proteomes" id="UP000018468"/>
    </source>
</evidence>
<keyword evidence="3 12" id="KW-0919">Taste</keyword>
<keyword evidence="7 12" id="KW-0297">G-protein coupled receptor</keyword>
<evidence type="ECO:0000256" key="8">
    <source>
        <dbReference type="ARBA" id="ARBA00023136"/>
    </source>
</evidence>
<evidence type="ECO:0000256" key="6">
    <source>
        <dbReference type="ARBA" id="ARBA00022989"/>
    </source>
</evidence>
<evidence type="ECO:0000256" key="4">
    <source>
        <dbReference type="ARBA" id="ARBA00022606"/>
    </source>
</evidence>
<reference evidence="14" key="2">
    <citation type="submission" date="2025-08" db="UniProtKB">
        <authorList>
            <consortium name="Ensembl"/>
        </authorList>
    </citation>
    <scope>IDENTIFICATION</scope>
</reference>
<protein>
    <recommendedName>
        <fullName evidence="12">Taste receptor type 2</fullName>
    </recommendedName>
</protein>
<evidence type="ECO:0000256" key="13">
    <source>
        <dbReference type="SAM" id="Phobius"/>
    </source>
</evidence>
<dbReference type="InterPro" id="IPR007960">
    <property type="entry name" value="TAS2R"/>
</dbReference>
<keyword evidence="10 12" id="KW-0807">Transducer</keyword>
<dbReference type="eggNOG" id="ENOG502R210">
    <property type="taxonomic scope" value="Eukaryota"/>
</dbReference>
<keyword evidence="6 13" id="KW-1133">Transmembrane helix</keyword>
<evidence type="ECO:0000256" key="12">
    <source>
        <dbReference type="RuleBase" id="RU004424"/>
    </source>
</evidence>
<comment type="subcellular location">
    <subcellularLocation>
        <location evidence="1 12">Membrane</location>
        <topology evidence="1 12">Multi-pass membrane protein</topology>
    </subcellularLocation>
</comment>
<organism evidence="14 15">
    <name type="scientific">Lepisosteus oculatus</name>
    <name type="common">Spotted gar</name>
    <dbReference type="NCBI Taxonomy" id="7918"/>
    <lineage>
        <taxon>Eukaryota</taxon>
        <taxon>Metazoa</taxon>
        <taxon>Chordata</taxon>
        <taxon>Craniata</taxon>
        <taxon>Vertebrata</taxon>
        <taxon>Euteleostomi</taxon>
        <taxon>Actinopterygii</taxon>
        <taxon>Neopterygii</taxon>
        <taxon>Holostei</taxon>
        <taxon>Semionotiformes</taxon>
        <taxon>Lepisosteidae</taxon>
        <taxon>Lepisosteus</taxon>
    </lineage>
</organism>
<sequence>MLLNEVIFTIWLLTGFVAVLTIFFNLYILLMNLKTYRKNGHWAPCEIIITALCLCSGAHQIICYLWMTMDNLDPDCFLGDLFYSLLMVTIYSLKFSIVWSTAFLSFFYSTKLVIEPIHCYTRIQDAFLKHTTTVVLIIPLCGFVSCVPMVSVISSANDTRVFKDCGALIPSDSPGKFYLGFYLLASDIIPGLLMIKSSISITVHLAIHLRHMKASTNGFHTPKLGSEMRVIRMTLALMGVFFCFVAVDICVQYYNAIYAENVMALTTLFSSIYTAASSFILVYGKKTHWKELLYIYSQVVDQYPCLTCLRVPENKHTAEDHQKH</sequence>
<feature type="transmembrane region" description="Helical" evidence="13">
    <location>
        <begin position="262"/>
        <end position="283"/>
    </location>
</feature>
<dbReference type="RefSeq" id="XP_006625718.1">
    <property type="nucleotide sequence ID" value="XM_006625655.2"/>
</dbReference>
<feature type="transmembrane region" description="Helical" evidence="13">
    <location>
        <begin position="127"/>
        <end position="153"/>
    </location>
</feature>
<dbReference type="InParanoid" id="W5NN79"/>
<proteinExistence type="inferred from homology"/>